<dbReference type="Gene3D" id="3.10.20.30">
    <property type="match status" value="1"/>
</dbReference>
<dbReference type="PANTHER" id="PTHR23305">
    <property type="entry name" value="OBG GTPASE FAMILY"/>
    <property type="match status" value="1"/>
</dbReference>
<keyword evidence="2" id="KW-0067">ATP-binding</keyword>
<dbReference type="InterPro" id="IPR023192">
    <property type="entry name" value="TGS-like_dom_sf"/>
</dbReference>
<gene>
    <name evidence="4" type="ORF">METZ01_LOCUS372016</name>
</gene>
<dbReference type="InterPro" id="IPR027417">
    <property type="entry name" value="P-loop_NTPase"/>
</dbReference>
<accession>A0A382TBJ6</accession>
<protein>
    <recommendedName>
        <fullName evidence="3">YchF C-terminal domain-containing protein</fullName>
    </recommendedName>
</protein>
<dbReference type="FunFam" id="1.10.150.300:FF:000001">
    <property type="entry name" value="Ribosome-binding ATPase YchF"/>
    <property type="match status" value="1"/>
</dbReference>
<feature type="domain" description="YchF C-terminal" evidence="3">
    <location>
        <begin position="255"/>
        <end position="302"/>
    </location>
</feature>
<dbReference type="InterPro" id="IPR013029">
    <property type="entry name" value="YchF_C"/>
</dbReference>
<dbReference type="Pfam" id="PF06071">
    <property type="entry name" value="YchF-GTPase_C"/>
    <property type="match status" value="1"/>
</dbReference>
<proteinExistence type="predicted"/>
<organism evidence="4">
    <name type="scientific">marine metagenome</name>
    <dbReference type="NCBI Taxonomy" id="408172"/>
    <lineage>
        <taxon>unclassified sequences</taxon>
        <taxon>metagenomes</taxon>
        <taxon>ecological metagenomes</taxon>
    </lineage>
</organism>
<keyword evidence="1" id="KW-0547">Nucleotide-binding</keyword>
<evidence type="ECO:0000256" key="2">
    <source>
        <dbReference type="ARBA" id="ARBA00022840"/>
    </source>
</evidence>
<dbReference type="PANTHER" id="PTHR23305:SF18">
    <property type="entry name" value="OBG-TYPE G DOMAIN-CONTAINING PROTEIN"/>
    <property type="match status" value="1"/>
</dbReference>
<evidence type="ECO:0000256" key="1">
    <source>
        <dbReference type="ARBA" id="ARBA00022741"/>
    </source>
</evidence>
<dbReference type="EMBL" id="UINC01135171">
    <property type="protein sequence ID" value="SVD19162.1"/>
    <property type="molecule type" value="Genomic_DNA"/>
</dbReference>
<evidence type="ECO:0000313" key="4">
    <source>
        <dbReference type="EMBL" id="SVD19162.1"/>
    </source>
</evidence>
<feature type="non-terminal residue" evidence="4">
    <location>
        <position position="303"/>
    </location>
</feature>
<evidence type="ECO:0000259" key="3">
    <source>
        <dbReference type="Pfam" id="PF06071"/>
    </source>
</evidence>
<name>A0A382TBJ6_9ZZZZ</name>
<dbReference type="GO" id="GO:0005737">
    <property type="term" value="C:cytoplasm"/>
    <property type="evidence" value="ECO:0007669"/>
    <property type="project" value="TreeGrafter"/>
</dbReference>
<dbReference type="Gene3D" id="1.10.150.300">
    <property type="entry name" value="TGS-like domain"/>
    <property type="match status" value="1"/>
</dbReference>
<dbReference type="AlphaFoldDB" id="A0A382TBJ6"/>
<sequence>GNKASSAHDATVAVAQVPDERLDRLSELFTPRKHTPATVNLIDMTGRRGSGTGVGGLVNVAAYRDADAVLHVVRAFHDESIPHPGESVDPNRDVRVMEDELILADLAVAERRLNRIEKDRKKGPSKELEAELSVLDKCKVQLEQGEPIRALELEPTEMKLLRGFQFLSAKPMLLVLNVDESDASRATENTLERLQLQDFVAGPAIRAVSVCAKIELEISELDAEDGELFLQEIGLNGPGLDRVIRAAYELLGYLTFFTTGEDECRAWSIPEGTVAQIAASEIHSDISRGFIRAEVVEYDHLIT</sequence>
<dbReference type="GO" id="GO:0016887">
    <property type="term" value="F:ATP hydrolysis activity"/>
    <property type="evidence" value="ECO:0007669"/>
    <property type="project" value="TreeGrafter"/>
</dbReference>
<feature type="non-terminal residue" evidence="4">
    <location>
        <position position="1"/>
    </location>
</feature>
<dbReference type="SUPFAM" id="SSF52540">
    <property type="entry name" value="P-loop containing nucleoside triphosphate hydrolases"/>
    <property type="match status" value="1"/>
</dbReference>
<dbReference type="InterPro" id="IPR012675">
    <property type="entry name" value="Beta-grasp_dom_sf"/>
</dbReference>
<dbReference type="GO" id="GO:0005524">
    <property type="term" value="F:ATP binding"/>
    <property type="evidence" value="ECO:0007669"/>
    <property type="project" value="UniProtKB-KW"/>
</dbReference>
<reference evidence="4" key="1">
    <citation type="submission" date="2018-05" db="EMBL/GenBank/DDBJ databases">
        <authorList>
            <person name="Lanie J.A."/>
            <person name="Ng W.-L."/>
            <person name="Kazmierczak K.M."/>
            <person name="Andrzejewski T.M."/>
            <person name="Davidsen T.M."/>
            <person name="Wayne K.J."/>
            <person name="Tettelin H."/>
            <person name="Glass J.I."/>
            <person name="Rusch D."/>
            <person name="Podicherti R."/>
            <person name="Tsui H.-C.T."/>
            <person name="Winkler M.E."/>
        </authorList>
    </citation>
    <scope>NUCLEOTIDE SEQUENCE</scope>
</reference>
<dbReference type="Gene3D" id="3.40.50.300">
    <property type="entry name" value="P-loop containing nucleotide triphosphate hydrolases"/>
    <property type="match status" value="1"/>
</dbReference>